<feature type="compositionally biased region" description="Basic residues" evidence="1">
    <location>
        <begin position="814"/>
        <end position="824"/>
    </location>
</feature>
<organism evidence="2 3">
    <name type="scientific">Caenorhabditis briggsae</name>
    <dbReference type="NCBI Taxonomy" id="6238"/>
    <lineage>
        <taxon>Eukaryota</taxon>
        <taxon>Metazoa</taxon>
        <taxon>Ecdysozoa</taxon>
        <taxon>Nematoda</taxon>
        <taxon>Chromadorea</taxon>
        <taxon>Rhabditida</taxon>
        <taxon>Rhabditina</taxon>
        <taxon>Rhabditomorpha</taxon>
        <taxon>Rhabditoidea</taxon>
        <taxon>Rhabditidae</taxon>
        <taxon>Peloderinae</taxon>
        <taxon>Caenorhabditis</taxon>
    </lineage>
</organism>
<accession>A0AAE9FNG7</accession>
<proteinExistence type="predicted"/>
<feature type="region of interest" description="Disordered" evidence="1">
    <location>
        <begin position="1005"/>
        <end position="1025"/>
    </location>
</feature>
<feature type="compositionally biased region" description="Low complexity" evidence="1">
    <location>
        <begin position="943"/>
        <end position="955"/>
    </location>
</feature>
<feature type="region of interest" description="Disordered" evidence="1">
    <location>
        <begin position="943"/>
        <end position="975"/>
    </location>
</feature>
<evidence type="ECO:0000313" key="3">
    <source>
        <dbReference type="Proteomes" id="UP000829354"/>
    </source>
</evidence>
<protein>
    <submittedName>
        <fullName evidence="2">Uncharacterized protein</fullName>
    </submittedName>
</protein>
<gene>
    <name evidence="2" type="ORF">L5515_019008</name>
</gene>
<feature type="compositionally biased region" description="Basic and acidic residues" evidence="1">
    <location>
        <begin position="825"/>
        <end position="835"/>
    </location>
</feature>
<feature type="region of interest" description="Disordered" evidence="1">
    <location>
        <begin position="728"/>
        <end position="760"/>
    </location>
</feature>
<dbReference type="Proteomes" id="UP000829354">
    <property type="component" value="Chromosome X"/>
</dbReference>
<dbReference type="AlphaFoldDB" id="A0AAE9FNG7"/>
<feature type="compositionally biased region" description="Basic and acidic residues" evidence="1">
    <location>
        <begin position="739"/>
        <end position="757"/>
    </location>
</feature>
<evidence type="ECO:0000256" key="1">
    <source>
        <dbReference type="SAM" id="MobiDB-lite"/>
    </source>
</evidence>
<keyword evidence="3" id="KW-1185">Reference proteome</keyword>
<feature type="region of interest" description="Disordered" evidence="1">
    <location>
        <begin position="814"/>
        <end position="840"/>
    </location>
</feature>
<reference evidence="2 3" key="1">
    <citation type="submission" date="2022-04" db="EMBL/GenBank/DDBJ databases">
        <title>Chromosome-level reference genomes for two strains of Caenorhabditis briggsae: an improved platform for comparative genomics.</title>
        <authorList>
            <person name="Stevens L."/>
            <person name="Andersen E."/>
        </authorList>
    </citation>
    <scope>NUCLEOTIDE SEQUENCE [LARGE SCALE GENOMIC DNA]</scope>
    <source>
        <strain evidence="2">VX34</strain>
        <tissue evidence="2">Whole-organism</tissue>
    </source>
</reference>
<name>A0AAE9FNG7_CAEBR</name>
<sequence length="1025" mass="117996">MELIVDYIGKQTRYNFHCVYCGTVQKAVLEFRQHVGQCSRRSQDSDVVTAKMDELAEAIVAYKIAFSDWRNIRFSAEGVNKDKKELCICTPEIILPSCRWRVCTYKRDAPAVIQNLKTNYQRYLELKHELSELRNYETTSSIQKLRCETKTSINTWIKQPQSKEKQNELEQLFVVSVYTEDLMRKVFEDTASCEMNSDPEFLYQKFISVIEIMGNQDLLELWRIDCSEIIDGNLHEDINQEMLECEKVANWAQRSCRKIDYMFAEGKTLTANCNKMFKKAIDDVDYNSLVAAYEKMKESYSLTNRILVCAVPICFQLEELNENSYFIQTKAKLYWTYALDPRRTVRRMKYIAQKSHRICLPFRDTILPLWAAKKSELLRNRKDEWDNGSFKEFVSKMQQVLWTLKDINDNRHFVSDMDDINDVVMSKHFEELITQACEPDEELPYIKPRTVSLEEKFEKRQQQYLRKFKKAAKGKRQPKNLAEEVEALAIIAHFQNLRDENGKREQGWPMNFENAQKNLREKEEELKLYMDSLKGNTIPLNLFDQGNRPFEGVIKPRRAQECEKSTTLYEELLAAAINDKNCSAYQELSDEQMIALIETNGVNGVNEEHIDFMNCQNSNGLLIKISKNSHDVPSPSVAPAVDGHEPLSNIWTKAGIDIKALNAEAEKAPLDDANDANKKKEGFKVGDMIVASSLAYEKWVYERDLKNHNDEDEGKIENELNLIVEETVATAPEPQPESVQDKNEKPDGEPEAKKPRLETNTVVDISVANSESTLRGSTNSIFPNMPFFPTVFDDENDFAIPRLPEINLKRKKVLKKKRSTKRKRDLNEKKGKMNDLPKPASINHNIQAGYNAALRNLIYPDGLIDADGFAIPALPSEPKTPSGCKIRIKINRDNDIIEYENVKKNDGQVLEIKETDTSFNGDLDQKLFAPITNATYENLEPVSPVQVSQPEPNVSWIDDNSQYPKDTLSENGTDEVYVPDSDTPEGLGVLHPMPNQTEIHCENNDIDKENEHNGPYIQYHFDTEE</sequence>
<dbReference type="EMBL" id="CP092625">
    <property type="protein sequence ID" value="UMM43541.1"/>
    <property type="molecule type" value="Genomic_DNA"/>
</dbReference>
<evidence type="ECO:0000313" key="2">
    <source>
        <dbReference type="EMBL" id="UMM43541.1"/>
    </source>
</evidence>